<evidence type="ECO:0000313" key="1">
    <source>
        <dbReference type="EMBL" id="CAG8569506.1"/>
    </source>
</evidence>
<dbReference type="EMBL" id="CAJVPK010001080">
    <property type="protein sequence ID" value="CAG8569506.1"/>
    <property type="molecule type" value="Genomic_DNA"/>
</dbReference>
<comment type="caution">
    <text evidence="1">The sequence shown here is derived from an EMBL/GenBank/DDBJ whole genome shotgun (WGS) entry which is preliminary data.</text>
</comment>
<sequence>MASLLDPCFKTLDFVKSEDEKIRIIQKLYNELDPNNLLPVELSSSTIPLTNDTEFLLHLYKEYHQYSILENINPLEW</sequence>
<keyword evidence="2" id="KW-1185">Reference proteome</keyword>
<proteinExistence type="predicted"/>
<protein>
    <submittedName>
        <fullName evidence="1">11241_t:CDS:1</fullName>
    </submittedName>
</protein>
<gene>
    <name evidence="1" type="ORF">DEBURN_LOCUS8007</name>
</gene>
<organism evidence="1 2">
    <name type="scientific">Diversispora eburnea</name>
    <dbReference type="NCBI Taxonomy" id="1213867"/>
    <lineage>
        <taxon>Eukaryota</taxon>
        <taxon>Fungi</taxon>
        <taxon>Fungi incertae sedis</taxon>
        <taxon>Mucoromycota</taxon>
        <taxon>Glomeromycotina</taxon>
        <taxon>Glomeromycetes</taxon>
        <taxon>Diversisporales</taxon>
        <taxon>Diversisporaceae</taxon>
        <taxon>Diversispora</taxon>
    </lineage>
</organism>
<evidence type="ECO:0000313" key="2">
    <source>
        <dbReference type="Proteomes" id="UP000789706"/>
    </source>
</evidence>
<dbReference type="AlphaFoldDB" id="A0A9N9BKF5"/>
<dbReference type="Proteomes" id="UP000789706">
    <property type="component" value="Unassembled WGS sequence"/>
</dbReference>
<name>A0A9N9BKF5_9GLOM</name>
<accession>A0A9N9BKF5</accession>
<reference evidence="1" key="1">
    <citation type="submission" date="2021-06" db="EMBL/GenBank/DDBJ databases">
        <authorList>
            <person name="Kallberg Y."/>
            <person name="Tangrot J."/>
            <person name="Rosling A."/>
        </authorList>
    </citation>
    <scope>NUCLEOTIDE SEQUENCE</scope>
    <source>
        <strain evidence="1">AZ414A</strain>
    </source>
</reference>